<dbReference type="PANTHER" id="PTHR47245">
    <property type="entry name" value="PEPTIDYLPROLYL ISOMERASE"/>
    <property type="match status" value="1"/>
</dbReference>
<feature type="region of interest" description="Disordered" evidence="1">
    <location>
        <begin position="249"/>
        <end position="281"/>
    </location>
</feature>
<dbReference type="Pfam" id="PF13624">
    <property type="entry name" value="SurA_N_3"/>
    <property type="match status" value="1"/>
</dbReference>
<evidence type="ECO:0000313" key="2">
    <source>
        <dbReference type="EMBL" id="MCW1916725.1"/>
    </source>
</evidence>
<evidence type="ECO:0000313" key="3">
    <source>
        <dbReference type="Proteomes" id="UP001165653"/>
    </source>
</evidence>
<dbReference type="InterPro" id="IPR027304">
    <property type="entry name" value="Trigger_fact/SurA_dom_sf"/>
</dbReference>
<comment type="caution">
    <text evidence="2">The sequence shown here is derived from an EMBL/GenBank/DDBJ whole genome shotgun (WGS) entry which is preliminary data.</text>
</comment>
<dbReference type="Proteomes" id="UP001165653">
    <property type="component" value="Unassembled WGS sequence"/>
</dbReference>
<dbReference type="SUPFAM" id="SSF109998">
    <property type="entry name" value="Triger factor/SurA peptide-binding domain-like"/>
    <property type="match status" value="1"/>
</dbReference>
<keyword evidence="3" id="KW-1185">Reference proteome</keyword>
<dbReference type="RefSeq" id="WP_264516313.1">
    <property type="nucleotide sequence ID" value="NZ_JAPDDR010000018.1"/>
</dbReference>
<organism evidence="2 3">
    <name type="scientific">Luteolibacter rhizosphaerae</name>
    <dbReference type="NCBI Taxonomy" id="2989719"/>
    <lineage>
        <taxon>Bacteria</taxon>
        <taxon>Pseudomonadati</taxon>
        <taxon>Verrucomicrobiota</taxon>
        <taxon>Verrucomicrobiia</taxon>
        <taxon>Verrucomicrobiales</taxon>
        <taxon>Verrucomicrobiaceae</taxon>
        <taxon>Luteolibacter</taxon>
    </lineage>
</organism>
<protein>
    <submittedName>
        <fullName evidence="2">SurA N-terminal domain-containing protein</fullName>
    </submittedName>
</protein>
<gene>
    <name evidence="2" type="ORF">OJ996_24270</name>
</gene>
<evidence type="ECO:0000256" key="1">
    <source>
        <dbReference type="SAM" id="MobiDB-lite"/>
    </source>
</evidence>
<dbReference type="EMBL" id="JAPDDR010000018">
    <property type="protein sequence ID" value="MCW1916725.1"/>
    <property type="molecule type" value="Genomic_DNA"/>
</dbReference>
<dbReference type="InterPro" id="IPR050245">
    <property type="entry name" value="PrsA_foldase"/>
</dbReference>
<feature type="compositionally biased region" description="Basic and acidic residues" evidence="1">
    <location>
        <begin position="259"/>
        <end position="281"/>
    </location>
</feature>
<proteinExistence type="predicted"/>
<dbReference type="PANTHER" id="PTHR47245:SF2">
    <property type="entry name" value="PEPTIDYL-PROLYL CIS-TRANS ISOMERASE HP_0175-RELATED"/>
    <property type="match status" value="1"/>
</dbReference>
<sequence>MIENLRKYTGLIIFVVALLFVGLAFFGDPATMGRANANNPVVLTVDGTSYTATQYRKLAEAPASDYSIAFQTGTIQLIGELGADGSPQGVRRFFVNRLTLRQACEDFGIYPSDKEIEAHIKETFTGADGQFSQERYNNLVKGLGRYGMLEKDLLDLIRDSIASQQLKEIIGGGLGGTREAALESAASTEQQVSIQIARTALATFQEAIKPTDEELKAAWETTKEKYMVERKIKVSYLIAKPTYPERAVEPPKLPDAVTEEAKKAAEKEAADKKAKEDAEYEEEKRRIDDDVIGKVDALILSIQNEEGKDFEKLVTEDGWALVTTEMFPRSAVPAELQGSTASQTPKPVADFLFQLVDSKDPLTRFSEALQLKDNAYLIARLDGEEEARPKTFEEAKEEVRTDYIAQKANEALKKDADEKAAKIREGLAAGKPFADLAKEVGLEPKAHGPFKATDKLEGEPDVTTLFQAASTVESGKLADPVIRPDSALFIFVEKRELVKDPARDERINQAITRQAEEMKRDAYMAWLAEKLAQAQIEEPATKR</sequence>
<name>A0ABT3GAA2_9BACT</name>
<accession>A0ABT3GAA2</accession>
<reference evidence="2" key="1">
    <citation type="submission" date="2022-10" db="EMBL/GenBank/DDBJ databases">
        <title>Luteolibacter sp. GHJ8, whole genome shotgun sequencing project.</title>
        <authorList>
            <person name="Zhao G."/>
            <person name="Shen L."/>
        </authorList>
    </citation>
    <scope>NUCLEOTIDE SEQUENCE</scope>
    <source>
        <strain evidence="2">GHJ8</strain>
    </source>
</reference>